<evidence type="ECO:0000259" key="2">
    <source>
        <dbReference type="Pfam" id="PF07693"/>
    </source>
</evidence>
<proteinExistence type="predicted"/>
<dbReference type="EMBL" id="JAACVF010000119">
    <property type="protein sequence ID" value="NCN65304.1"/>
    <property type="molecule type" value="Genomic_DNA"/>
</dbReference>
<evidence type="ECO:0000313" key="3">
    <source>
        <dbReference type="EMBL" id="NCN65304.1"/>
    </source>
</evidence>
<dbReference type="InterPro" id="IPR027417">
    <property type="entry name" value="P-loop_NTPase"/>
</dbReference>
<sequence>MKADNISQIYNIFSIQPLVDKEYYTKRQSPVDEIVKRLIVGTTEKPEKFLFTGHRGSGKSTELNILSDEVKKYNKYFVVKFSVSETLSIYDITYIDLLLTIGSEIYKQAFKNDIKISKELCKDLSEWMIKRTKIEITEENVSAGLEAGLNYLLGKLGTKMRVEATTREEIRKELKPRLGDLVEKINTMIYSIEDNSKLMESDKKIIVIIDDLDKLDLKRAEELFYESSNSLTLPNCSIIYTIPLSIVHSNEYTQIKQNFTDAFILPNIRVWKSNGEKDEEERKTLTTILEKRMDLKLISNEAINIAIENSGGNLYHFVYMIRSACINAIMRNRNKIEIEDINSTINNMRNDFDRILRKEHYLILDEIHRTKVAVDGKILLELFHNLSVLEYLNAKRWCDVHPLIVPLLKERMEKQKNSKDTAR</sequence>
<dbReference type="InterPro" id="IPR002464">
    <property type="entry name" value="DNA/RNA_helicase_DEAH_CS"/>
</dbReference>
<dbReference type="PROSITE" id="PS00690">
    <property type="entry name" value="DEAH_ATP_HELICASE"/>
    <property type="match status" value="1"/>
</dbReference>
<dbReference type="Proteomes" id="UP000738826">
    <property type="component" value="Unassembled WGS sequence"/>
</dbReference>
<accession>A0A8J7YSH6</accession>
<keyword evidence="1" id="KW-0378">Hydrolase</keyword>
<gene>
    <name evidence="4" type="ORF">GW779_05575</name>
    <name evidence="3" type="ORF">GW910_04505</name>
</gene>
<name>A0A8J7YSH6_9ARCH</name>
<organism evidence="3 5">
    <name type="scientific">Candidatus Altarchaeum hamiconexum</name>
    <dbReference type="NCBI Taxonomy" id="1803513"/>
    <lineage>
        <taxon>Archaea</taxon>
        <taxon>Candidatus Altarchaeota</taxon>
        <taxon>Candidatus Altiarchaeia</taxon>
        <taxon>Candidatus Altarchaeales</taxon>
        <taxon>Candidatus Altarchaeaceae</taxon>
        <taxon>Candidatus Altarchaeum</taxon>
    </lineage>
</organism>
<feature type="domain" description="KAP NTPase" evidence="2">
    <location>
        <begin position="38"/>
        <end position="235"/>
    </location>
</feature>
<dbReference type="SUPFAM" id="SSF52540">
    <property type="entry name" value="P-loop containing nucleoside triphosphate hydrolases"/>
    <property type="match status" value="1"/>
</dbReference>
<evidence type="ECO:0000256" key="1">
    <source>
        <dbReference type="ARBA" id="ARBA00022801"/>
    </source>
</evidence>
<evidence type="ECO:0000313" key="5">
    <source>
        <dbReference type="Proteomes" id="UP000768163"/>
    </source>
</evidence>
<dbReference type="GO" id="GO:0016787">
    <property type="term" value="F:hydrolase activity"/>
    <property type="evidence" value="ECO:0007669"/>
    <property type="project" value="UniProtKB-KW"/>
</dbReference>
<dbReference type="Gene3D" id="3.40.50.300">
    <property type="entry name" value="P-loop containing nucleotide triphosphate hydrolases"/>
    <property type="match status" value="1"/>
</dbReference>
<dbReference type="Proteomes" id="UP000768163">
    <property type="component" value="Unassembled WGS sequence"/>
</dbReference>
<dbReference type="InterPro" id="IPR011646">
    <property type="entry name" value="KAP_P-loop"/>
</dbReference>
<evidence type="ECO:0000313" key="4">
    <source>
        <dbReference type="EMBL" id="NCS91853.1"/>
    </source>
</evidence>
<comment type="caution">
    <text evidence="3">The sequence shown here is derived from an EMBL/GenBank/DDBJ whole genome shotgun (WGS) entry which is preliminary data.</text>
</comment>
<protein>
    <recommendedName>
        <fullName evidence="2">KAP NTPase domain-containing protein</fullName>
    </recommendedName>
</protein>
<dbReference type="AlphaFoldDB" id="A0A8J7YSH6"/>
<dbReference type="Pfam" id="PF07693">
    <property type="entry name" value="KAP_NTPase"/>
    <property type="match status" value="1"/>
</dbReference>
<reference evidence="3" key="1">
    <citation type="submission" date="2019-11" db="EMBL/GenBank/DDBJ databases">
        <title>Lipid analysis of CO2-rich subsurface aquifers suggests an autotrophy-based deep biosphere with lysolipids enriched in CPR bacteria.</title>
        <authorList>
            <person name="Probst A.J."/>
            <person name="Elling F.J."/>
            <person name="Castelle C.J."/>
            <person name="Zhu Q."/>
            <person name="Elvert M."/>
            <person name="Birarda G."/>
            <person name="Holman H.-Y."/>
            <person name="Lane K.R."/>
            <person name="Ladd B."/>
            <person name="Ryan M.C."/>
            <person name="Woyke T."/>
            <person name="Hinrichs K.-U."/>
            <person name="Banfield J.F."/>
        </authorList>
    </citation>
    <scope>NUCLEOTIDE SEQUENCE</scope>
    <source>
        <strain evidence="3">CG_2015-01_33_1645</strain>
        <strain evidence="4">CG_2015-04_33_537</strain>
    </source>
</reference>
<dbReference type="EMBL" id="JAACQH010000116">
    <property type="protein sequence ID" value="NCS91853.1"/>
    <property type="molecule type" value="Genomic_DNA"/>
</dbReference>